<evidence type="ECO:0000313" key="3">
    <source>
        <dbReference type="EMBL" id="KAJ8484292.1"/>
    </source>
</evidence>
<feature type="region of interest" description="Disordered" evidence="2">
    <location>
        <begin position="375"/>
        <end position="448"/>
    </location>
</feature>
<dbReference type="EMBL" id="JAQQAF010000005">
    <property type="protein sequence ID" value="KAJ8484292.1"/>
    <property type="molecule type" value="Genomic_DNA"/>
</dbReference>
<dbReference type="AlphaFoldDB" id="A0AAV8QQQ3"/>
<feature type="compositionally biased region" description="Basic and acidic residues" evidence="2">
    <location>
        <begin position="328"/>
        <end position="350"/>
    </location>
</feature>
<comment type="caution">
    <text evidence="3">The sequence shown here is derived from an EMBL/GenBank/DDBJ whole genome shotgun (WGS) entry which is preliminary data.</text>
</comment>
<protein>
    <recommendedName>
        <fullName evidence="5">IST1-like protein</fullName>
    </recommendedName>
</protein>
<organism evidence="3 4">
    <name type="scientific">Ensete ventricosum</name>
    <name type="common">Abyssinian banana</name>
    <name type="synonym">Musa ensete</name>
    <dbReference type="NCBI Taxonomy" id="4639"/>
    <lineage>
        <taxon>Eukaryota</taxon>
        <taxon>Viridiplantae</taxon>
        <taxon>Streptophyta</taxon>
        <taxon>Embryophyta</taxon>
        <taxon>Tracheophyta</taxon>
        <taxon>Spermatophyta</taxon>
        <taxon>Magnoliopsida</taxon>
        <taxon>Liliopsida</taxon>
        <taxon>Zingiberales</taxon>
        <taxon>Musaceae</taxon>
        <taxon>Ensete</taxon>
    </lineage>
</organism>
<dbReference type="Pfam" id="PF03398">
    <property type="entry name" value="Ist1"/>
    <property type="match status" value="1"/>
</dbReference>
<feature type="region of interest" description="Disordered" evidence="2">
    <location>
        <begin position="280"/>
        <end position="363"/>
    </location>
</feature>
<evidence type="ECO:0000256" key="2">
    <source>
        <dbReference type="SAM" id="MobiDB-lite"/>
    </source>
</evidence>
<dbReference type="FunFam" id="1.20.1260.60:FF:000002">
    <property type="entry name" value="Vacuolar protein sorting-associated protein IST1"/>
    <property type="match status" value="1"/>
</dbReference>
<dbReference type="Gene3D" id="1.20.1260.60">
    <property type="entry name" value="Vacuolar protein sorting-associated protein Ist1"/>
    <property type="match status" value="1"/>
</dbReference>
<dbReference type="InterPro" id="IPR042277">
    <property type="entry name" value="IST1-like"/>
</dbReference>
<evidence type="ECO:0000256" key="1">
    <source>
        <dbReference type="ARBA" id="ARBA00005536"/>
    </source>
</evidence>
<dbReference type="InterPro" id="IPR005061">
    <property type="entry name" value="Ist1"/>
</dbReference>
<dbReference type="Proteomes" id="UP001222027">
    <property type="component" value="Unassembled WGS sequence"/>
</dbReference>
<reference evidence="3 4" key="1">
    <citation type="submission" date="2022-12" db="EMBL/GenBank/DDBJ databases">
        <title>Chromosome-scale assembly of the Ensete ventricosum genome.</title>
        <authorList>
            <person name="Dussert Y."/>
            <person name="Stocks J."/>
            <person name="Wendawek A."/>
            <person name="Woldeyes F."/>
            <person name="Nichols R.A."/>
            <person name="Borrell J.S."/>
        </authorList>
    </citation>
    <scope>NUCLEOTIDE SEQUENCE [LARGE SCALE GENOMIC DNA]</scope>
    <source>
        <strain evidence="4">cv. Maze</strain>
        <tissue evidence="3">Seeds</tissue>
    </source>
</reference>
<evidence type="ECO:0008006" key="5">
    <source>
        <dbReference type="Google" id="ProtNLM"/>
    </source>
</evidence>
<gene>
    <name evidence="3" type="ORF">OPV22_016777</name>
</gene>
<feature type="compositionally biased region" description="Basic and acidic residues" evidence="2">
    <location>
        <begin position="377"/>
        <end position="391"/>
    </location>
</feature>
<sequence length="464" mass="51107">MFDSLLGGKFSNKCKHALKCIKVRMVAIRNKKQAVVRFLKKDVADLIASGHETNAFRRIDALIVEINHATCYDIIAQCCEIISTQLPTLQKQRECPQEAAEAASTLIYAAARFPDLPELCVLRHVFTERYGSCMESFVNAEFVEKVWKKSFTREKKLQLMQDIAEEHSVRWDAKAFDHQTTSDPIRGKHGPNSASDVRREQAEMEEAKDIHVISASLGTRQACVKARRDHGGTCEADELECGVRGSPEKKGVVVSVNGRDVEENGRAAYLIPPYVKPKIHGDPVTAADHDTNEGGEDAVLHGGEKPRPVSVRRKLRKPRIGETDDGENYVKEKSADGEGKRRPAYDEADHNAASGGQYEDEEEMALDKRLLHYSRKGTAEEGSEGRRRAGAEHFGNGGKVHPLPRGALPPPVPSESVNPAAEGKAAPGATSMRPDPVDANGGRVHPRLPDYDQLAARFAALKRT</sequence>
<accession>A0AAV8QQQ3</accession>
<keyword evidence="4" id="KW-1185">Reference proteome</keyword>
<evidence type="ECO:0000313" key="4">
    <source>
        <dbReference type="Proteomes" id="UP001222027"/>
    </source>
</evidence>
<feature type="compositionally biased region" description="Basic and acidic residues" evidence="2">
    <location>
        <begin position="287"/>
        <end position="307"/>
    </location>
</feature>
<dbReference type="PANTHER" id="PTHR12161:SF14">
    <property type="entry name" value="REGULATOR OF VPS4 ACTIVITY IN THE MVB PATHWAY PROTEIN"/>
    <property type="match status" value="1"/>
</dbReference>
<dbReference type="GO" id="GO:0015031">
    <property type="term" value="P:protein transport"/>
    <property type="evidence" value="ECO:0007669"/>
    <property type="project" value="InterPro"/>
</dbReference>
<name>A0AAV8QQQ3_ENSVE</name>
<dbReference type="PANTHER" id="PTHR12161">
    <property type="entry name" value="IST1 FAMILY MEMBER"/>
    <property type="match status" value="1"/>
</dbReference>
<proteinExistence type="inferred from homology"/>
<comment type="similarity">
    <text evidence="1">Belongs to the IST1 family.</text>
</comment>